<evidence type="ECO:0000313" key="3">
    <source>
        <dbReference type="Proteomes" id="UP000677082"/>
    </source>
</evidence>
<feature type="region of interest" description="Disordered" evidence="1">
    <location>
        <begin position="487"/>
        <end position="532"/>
    </location>
</feature>
<protein>
    <recommendedName>
        <fullName evidence="4">Methyltransferase</fullName>
    </recommendedName>
</protein>
<dbReference type="SUPFAM" id="SSF53335">
    <property type="entry name" value="S-adenosyl-L-methionine-dependent methyltransferases"/>
    <property type="match status" value="2"/>
</dbReference>
<feature type="region of interest" description="Disordered" evidence="1">
    <location>
        <begin position="109"/>
        <end position="129"/>
    </location>
</feature>
<feature type="compositionally biased region" description="Basic and acidic residues" evidence="1">
    <location>
        <begin position="487"/>
        <end position="505"/>
    </location>
</feature>
<dbReference type="InterPro" id="IPR029063">
    <property type="entry name" value="SAM-dependent_MTases_sf"/>
</dbReference>
<comment type="caution">
    <text evidence="2">The sequence shown here is derived from an EMBL/GenBank/DDBJ whole genome shotgun (WGS) entry which is preliminary data.</text>
</comment>
<evidence type="ECO:0000313" key="2">
    <source>
        <dbReference type="EMBL" id="GIM95694.1"/>
    </source>
</evidence>
<dbReference type="Pfam" id="PF04672">
    <property type="entry name" value="Methyltransf_19"/>
    <property type="match status" value="2"/>
</dbReference>
<keyword evidence="3" id="KW-1185">Reference proteome</keyword>
<dbReference type="InterPro" id="IPR006764">
    <property type="entry name" value="SAM_dep_MeTrfase_SAV2177_type"/>
</dbReference>
<dbReference type="RefSeq" id="WP_307854182.1">
    <property type="nucleotide sequence ID" value="NZ_BOQN01000097.1"/>
</dbReference>
<sequence length="806" mass="89178">MDKARSDSSPDILNEVAVQPWHRPILDLLATSPKQYVEIKLALMALTEPEPPRGEGQVNRALRQMRDLGLIVKEGAGKQAPWVLTSTGQHVKQDRDYFDRLWALRSGAGTAEAAEPTGPPTDGSRQRVRAQRREMAHHFREFNPQVAHPARRYDYWLGGKDHFAADRASGDALEKVYPGMRVGVRANRAVLGRIVRYLAAEQGIRQFLDIGTGLPTAGNTHEVAQAVAPDARIVYVDNDPLVLVHAQALLTSSQEGRTAYIDADIRDPATILSSARLRETLDLTQPVALLLFGVLHFIAGKGAANPLVEELMDALAPGSFLALTHVTDDFSAPEVIAEHNRMRSAGRSDFWMRDRDEIATLFEDLQIVDPGIVATTRWRPEPDDLDPALNLVNAWVGLGRKTYRRAEKTLALMIRNPWYEHILTVLADKPLRYADIRPHLAALTGRAPGEGQLNTMLRKLADLGLVGKQESPGRSWFATAQGQASRMDRESYRRLSHEEPGRDADVPATADPHPFAETSAEGAPRGAPEAGEPLSLSDLEARLSVFQPSVAHPARRYNVWLEGKDNFAADRESAAEFERLEPDIRKGVQENRDVLRRMVHYLAAEENVRQFLDIGTGLPTAGNTHEVAQAVAPEARIVYVDNDPLVLAYTNALLTSSPEGRTAYIQADLNDPAGILSNPQLREALDLRQPVGLMLIAVLHFIPGVGIAKQLVEQLMDALAPGSFLAITHATSDFSPAEVTAAHEQMRREGRSDFWMRDKDEISTLFDRLEVIEPGIVPNTHWRPRPETPDLPLRVVGSWAGLGRKY</sequence>
<evidence type="ECO:0000256" key="1">
    <source>
        <dbReference type="SAM" id="MobiDB-lite"/>
    </source>
</evidence>
<dbReference type="Gene3D" id="3.40.50.150">
    <property type="entry name" value="Vaccinia Virus protein VP39"/>
    <property type="match status" value="2"/>
</dbReference>
<organism evidence="2 3">
    <name type="scientific">Paractinoplanes toevensis</name>
    <dbReference type="NCBI Taxonomy" id="571911"/>
    <lineage>
        <taxon>Bacteria</taxon>
        <taxon>Bacillati</taxon>
        <taxon>Actinomycetota</taxon>
        <taxon>Actinomycetes</taxon>
        <taxon>Micromonosporales</taxon>
        <taxon>Micromonosporaceae</taxon>
        <taxon>Paractinoplanes</taxon>
    </lineage>
</organism>
<dbReference type="AlphaFoldDB" id="A0A919TGP0"/>
<proteinExistence type="predicted"/>
<reference evidence="2 3" key="1">
    <citation type="submission" date="2021-03" db="EMBL/GenBank/DDBJ databases">
        <title>Whole genome shotgun sequence of Actinoplanes toevensis NBRC 105298.</title>
        <authorList>
            <person name="Komaki H."/>
            <person name="Tamura T."/>
        </authorList>
    </citation>
    <scope>NUCLEOTIDE SEQUENCE [LARGE SCALE GENOMIC DNA]</scope>
    <source>
        <strain evidence="2 3">NBRC 105298</strain>
    </source>
</reference>
<accession>A0A919TGP0</accession>
<gene>
    <name evidence="2" type="ORF">Ato02nite_074870</name>
</gene>
<dbReference type="Proteomes" id="UP000677082">
    <property type="component" value="Unassembled WGS sequence"/>
</dbReference>
<feature type="compositionally biased region" description="Low complexity" evidence="1">
    <location>
        <begin position="520"/>
        <end position="532"/>
    </location>
</feature>
<dbReference type="EMBL" id="BOQN01000097">
    <property type="protein sequence ID" value="GIM95694.1"/>
    <property type="molecule type" value="Genomic_DNA"/>
</dbReference>
<name>A0A919TGP0_9ACTN</name>
<evidence type="ECO:0008006" key="4">
    <source>
        <dbReference type="Google" id="ProtNLM"/>
    </source>
</evidence>